<organism evidence="1 2">
    <name type="scientific">Sphingomonas abaci</name>
    <dbReference type="NCBI Taxonomy" id="237611"/>
    <lineage>
        <taxon>Bacteria</taxon>
        <taxon>Pseudomonadati</taxon>
        <taxon>Pseudomonadota</taxon>
        <taxon>Alphaproteobacteria</taxon>
        <taxon>Sphingomonadales</taxon>
        <taxon>Sphingomonadaceae</taxon>
        <taxon>Sphingomonas</taxon>
    </lineage>
</organism>
<dbReference type="EMBL" id="JACHNY010000010">
    <property type="protein sequence ID" value="MBB4619496.1"/>
    <property type="molecule type" value="Genomic_DNA"/>
</dbReference>
<protein>
    <submittedName>
        <fullName evidence="1">Uncharacterized protein</fullName>
    </submittedName>
</protein>
<dbReference type="Proteomes" id="UP000574769">
    <property type="component" value="Unassembled WGS sequence"/>
</dbReference>
<evidence type="ECO:0000313" key="1">
    <source>
        <dbReference type="EMBL" id="MBB4619496.1"/>
    </source>
</evidence>
<keyword evidence="2" id="KW-1185">Reference proteome</keyword>
<name>A0A7W7AM80_9SPHN</name>
<dbReference type="RefSeq" id="WP_184116760.1">
    <property type="nucleotide sequence ID" value="NZ_JACHNY010000010.1"/>
</dbReference>
<gene>
    <name evidence="1" type="ORF">GGQ96_003651</name>
</gene>
<comment type="caution">
    <text evidence="1">The sequence shown here is derived from an EMBL/GenBank/DDBJ whole genome shotgun (WGS) entry which is preliminary data.</text>
</comment>
<dbReference type="AlphaFoldDB" id="A0A7W7AM80"/>
<evidence type="ECO:0000313" key="2">
    <source>
        <dbReference type="Proteomes" id="UP000574769"/>
    </source>
</evidence>
<reference evidence="1 2" key="1">
    <citation type="submission" date="2020-08" db="EMBL/GenBank/DDBJ databases">
        <title>Genomic Encyclopedia of Type Strains, Phase IV (KMG-IV): sequencing the most valuable type-strain genomes for metagenomic binning, comparative biology and taxonomic classification.</title>
        <authorList>
            <person name="Goeker M."/>
        </authorList>
    </citation>
    <scope>NUCLEOTIDE SEQUENCE [LARGE SCALE GENOMIC DNA]</scope>
    <source>
        <strain evidence="1 2">DSM 15867</strain>
    </source>
</reference>
<sequence>MGRFPKGTLDRIKTVLRDGESQADFVREAVELELRRREGPPVGGPDRV</sequence>
<accession>A0A7W7AM80</accession>
<dbReference type="NCBIfam" id="NF041551">
    <property type="entry name" value="YlcI_YnfO_N"/>
    <property type="match status" value="1"/>
</dbReference>
<proteinExistence type="predicted"/>